<protein>
    <submittedName>
        <fullName evidence="2">Uncharacterized protein</fullName>
    </submittedName>
</protein>
<name>A0A2B7Z9S2_9EURO</name>
<organism evidence="2 3">
    <name type="scientific">[Emmonsia] crescens</name>
    <dbReference type="NCBI Taxonomy" id="73230"/>
    <lineage>
        <taxon>Eukaryota</taxon>
        <taxon>Fungi</taxon>
        <taxon>Dikarya</taxon>
        <taxon>Ascomycota</taxon>
        <taxon>Pezizomycotina</taxon>
        <taxon>Eurotiomycetes</taxon>
        <taxon>Eurotiomycetidae</taxon>
        <taxon>Onygenales</taxon>
        <taxon>Ajellomycetaceae</taxon>
        <taxon>Emergomyces</taxon>
    </lineage>
</organism>
<evidence type="ECO:0000313" key="3">
    <source>
        <dbReference type="Proteomes" id="UP000226031"/>
    </source>
</evidence>
<gene>
    <name evidence="2" type="ORF">GX50_07269</name>
</gene>
<accession>A0A2B7Z9S2</accession>
<dbReference type="EMBL" id="PDND01000200">
    <property type="protein sequence ID" value="PGH29969.1"/>
    <property type="molecule type" value="Genomic_DNA"/>
</dbReference>
<evidence type="ECO:0000313" key="2">
    <source>
        <dbReference type="EMBL" id="PGH29969.1"/>
    </source>
</evidence>
<feature type="region of interest" description="Disordered" evidence="1">
    <location>
        <begin position="25"/>
        <end position="57"/>
    </location>
</feature>
<comment type="caution">
    <text evidence="2">The sequence shown here is derived from an EMBL/GenBank/DDBJ whole genome shotgun (WGS) entry which is preliminary data.</text>
</comment>
<dbReference type="AlphaFoldDB" id="A0A2B7Z9S2"/>
<proteinExistence type="predicted"/>
<reference evidence="2 3" key="1">
    <citation type="submission" date="2017-10" db="EMBL/GenBank/DDBJ databases">
        <title>Comparative genomics in systemic dimorphic fungi from Ajellomycetaceae.</title>
        <authorList>
            <person name="Munoz J.F."/>
            <person name="Mcewen J.G."/>
            <person name="Clay O.K."/>
            <person name="Cuomo C.A."/>
        </authorList>
    </citation>
    <scope>NUCLEOTIDE SEQUENCE [LARGE SCALE GENOMIC DNA]</scope>
    <source>
        <strain evidence="2 3">UAMH4076</strain>
    </source>
</reference>
<sequence length="143" mass="16342">MPANTCHSKIPTACKKTPTTIRLSLHKLPKPMDIDGDEEEEEENEKNEEDIETQLEDSRFPQSPILQILTPELEISFRLYKHVVVNGMKDHLKNKLQNIDTGIYVSFYMIQQEAKNIVNAWLMTQNDKKVDSAGCTAVIPSEK</sequence>
<keyword evidence="3" id="KW-1185">Reference proteome</keyword>
<feature type="compositionally biased region" description="Acidic residues" evidence="1">
    <location>
        <begin position="34"/>
        <end position="55"/>
    </location>
</feature>
<dbReference type="Proteomes" id="UP000226031">
    <property type="component" value="Unassembled WGS sequence"/>
</dbReference>
<evidence type="ECO:0000256" key="1">
    <source>
        <dbReference type="SAM" id="MobiDB-lite"/>
    </source>
</evidence>
<dbReference type="STRING" id="73230.A0A2B7Z9S2"/>